<evidence type="ECO:0000313" key="4">
    <source>
        <dbReference type="Proteomes" id="UP000269148"/>
    </source>
</evidence>
<accession>A0A1J0MWP1</accession>
<protein>
    <submittedName>
        <fullName evidence="2">Phosphoribosylaminoimidazole carboxylase</fullName>
    </submittedName>
</protein>
<organism evidence="2 4">
    <name type="scientific">Streptococcus iniae</name>
    <name type="common">Streptococcus shiloi</name>
    <dbReference type="NCBI Taxonomy" id="1346"/>
    <lineage>
        <taxon>Bacteria</taxon>
        <taxon>Bacillati</taxon>
        <taxon>Bacillota</taxon>
        <taxon>Bacilli</taxon>
        <taxon>Lactobacillales</taxon>
        <taxon>Streptococcaceae</taxon>
        <taxon>Streptococcus</taxon>
    </lineage>
</organism>
<dbReference type="EMBL" id="QLQD01000003">
    <property type="protein sequence ID" value="RLU59633.1"/>
    <property type="molecule type" value="Genomic_DNA"/>
</dbReference>
<dbReference type="KEGG" id="sio:DW64_00325"/>
<dbReference type="AlphaFoldDB" id="A0A1J0MWP1"/>
<dbReference type="KEGG" id="siq:DQ08_00325"/>
<dbReference type="eggNOG" id="ENOG5032VAR">
    <property type="taxonomic scope" value="Bacteria"/>
</dbReference>
<evidence type="ECO:0000313" key="1">
    <source>
        <dbReference type="EMBL" id="AHY14963.1"/>
    </source>
</evidence>
<keyword evidence="3" id="KW-1185">Reference proteome</keyword>
<reference evidence="2 4" key="2">
    <citation type="submission" date="2018-06" db="EMBL/GenBank/DDBJ databases">
        <title>Mutators as drivers of adaptation in pathogenic bacteria and a risk factor for host jumps and vaccine escape.</title>
        <authorList>
            <person name="Barnes A.C."/>
            <person name="Silayeva O."/>
        </authorList>
    </citation>
    <scope>NUCLEOTIDE SEQUENCE [LARGE SCALE GENOMIC DNA]</scope>
    <source>
        <strain evidence="2 4">QMA0445</strain>
    </source>
</reference>
<dbReference type="GeneID" id="35766545"/>
<sequence length="74" mass="8598">MIKIIVHAFIEDRKLGIFEVLYASEDDSLIAEKMAEYKEEFSQDYLAVYDLPLDTDLNHLSHYPSVAIGKEEFE</sequence>
<dbReference type="Proteomes" id="UP000025245">
    <property type="component" value="Chromosome"/>
</dbReference>
<evidence type="ECO:0000313" key="3">
    <source>
        <dbReference type="Proteomes" id="UP000025245"/>
    </source>
</evidence>
<dbReference type="Proteomes" id="UP000269148">
    <property type="component" value="Unassembled WGS sequence"/>
</dbReference>
<name>A0A1J0MWP1_STRIN</name>
<evidence type="ECO:0000313" key="2">
    <source>
        <dbReference type="EMBL" id="RLU59633.1"/>
    </source>
</evidence>
<reference evidence="1 3" key="1">
    <citation type="journal article" date="2014" name="Genome Announc.">
        <title>Complete Genome Sequence of a Virulent Strain, Streptococcus iniae ISET0901, Isolated from Diseased Tilapia.</title>
        <authorList>
            <person name="Pridgeon J.W."/>
            <person name="Zhang D."/>
            <person name="Zhang L."/>
        </authorList>
    </citation>
    <scope>NUCLEOTIDE SEQUENCE [LARGE SCALE GENOMIC DNA]</scope>
    <source>
        <strain evidence="1 3">ISET0901</strain>
    </source>
</reference>
<proteinExistence type="predicted"/>
<dbReference type="RefSeq" id="WP_003098601.1">
    <property type="nucleotide sequence ID" value="NZ_CP010783.1"/>
</dbReference>
<dbReference type="KEGG" id="siz:SI82_00335"/>
<gene>
    <name evidence="2" type="ORF">DIY07_00180</name>
    <name evidence="1" type="ORF">DQ08_00325</name>
</gene>
<dbReference type="EMBL" id="CP007586">
    <property type="protein sequence ID" value="AHY14963.1"/>
    <property type="molecule type" value="Genomic_DNA"/>
</dbReference>
<dbReference type="OrthoDB" id="9803145at2"/>